<gene>
    <name evidence="10" type="ORF">B5V51_899</name>
</gene>
<evidence type="ECO:0000256" key="1">
    <source>
        <dbReference type="ARBA" id="ARBA00004141"/>
    </source>
</evidence>
<keyword evidence="7 8" id="KW-0472">Membrane</keyword>
<keyword evidence="4 8" id="KW-0812">Transmembrane</keyword>
<evidence type="ECO:0000313" key="10">
    <source>
        <dbReference type="EMBL" id="PCG72345.1"/>
    </source>
</evidence>
<keyword evidence="5" id="KW-0677">Repeat</keyword>
<dbReference type="AlphaFoldDB" id="A0A2A4JJS4"/>
<name>A0A2A4JJS4_HELVI</name>
<dbReference type="InterPro" id="IPR023395">
    <property type="entry name" value="MCP_dom_sf"/>
</dbReference>
<organism evidence="10">
    <name type="scientific">Heliothis virescens</name>
    <name type="common">Tobacco budworm moth</name>
    <dbReference type="NCBI Taxonomy" id="7102"/>
    <lineage>
        <taxon>Eukaryota</taxon>
        <taxon>Metazoa</taxon>
        <taxon>Ecdysozoa</taxon>
        <taxon>Arthropoda</taxon>
        <taxon>Hexapoda</taxon>
        <taxon>Insecta</taxon>
        <taxon>Pterygota</taxon>
        <taxon>Neoptera</taxon>
        <taxon>Endopterygota</taxon>
        <taxon>Lepidoptera</taxon>
        <taxon>Glossata</taxon>
        <taxon>Ditrysia</taxon>
        <taxon>Noctuoidea</taxon>
        <taxon>Noctuidae</taxon>
        <taxon>Heliothinae</taxon>
        <taxon>Heliothis</taxon>
    </lineage>
</organism>
<dbReference type="GO" id="GO:0016020">
    <property type="term" value="C:membrane"/>
    <property type="evidence" value="ECO:0007669"/>
    <property type="project" value="UniProtKB-SubCell"/>
</dbReference>
<feature type="repeat" description="Solcar" evidence="8">
    <location>
        <begin position="205"/>
        <end position="288"/>
    </location>
</feature>
<accession>A0A2A4JJS4</accession>
<dbReference type="PROSITE" id="PS50920">
    <property type="entry name" value="SOLCAR"/>
    <property type="match status" value="3"/>
</dbReference>
<comment type="similarity">
    <text evidence="2 9">Belongs to the mitochondrial carrier (TC 2.A.29) family.</text>
</comment>
<dbReference type="SUPFAM" id="SSF103506">
    <property type="entry name" value="Mitochondrial carrier"/>
    <property type="match status" value="1"/>
</dbReference>
<keyword evidence="3 9" id="KW-0813">Transport</keyword>
<keyword evidence="6" id="KW-1133">Transmembrane helix</keyword>
<comment type="subcellular location">
    <subcellularLocation>
        <location evidence="1">Membrane</location>
        <topology evidence="1">Multi-pass membrane protein</topology>
    </subcellularLocation>
</comment>
<sequence length="294" mass="31451">MADKKVFPPPTSAMSKWMSLVVGGASGMMTNSIVQPADSLRTRMQLLGPAGRNLSAFTVARNIVKNEGFKGFYTGLSSTLFPQATYTSGHLGCFNVFFDKYKAKHGTPSFPKVGVGVVAGGLGTLIRNSSTLARIGTASSADGRLPQKRNYKNVFNAVTRIIREDGVRALWRGAGPPASRAMIVKGAQLGTCVQAREMLLPTLGDGSPLYTVSSMIAGFITTVSSLPSNIAKAREQNPAEAAGQVTVLKQIVKKKGALAQWSSKLPTYMKIGPMTVLIFIFLEQLNKLCFKLTV</sequence>
<evidence type="ECO:0000256" key="2">
    <source>
        <dbReference type="ARBA" id="ARBA00006375"/>
    </source>
</evidence>
<comment type="caution">
    <text evidence="10">The sequence shown here is derived from an EMBL/GenBank/DDBJ whole genome shotgun (WGS) entry which is preliminary data.</text>
</comment>
<dbReference type="InterPro" id="IPR018108">
    <property type="entry name" value="MCP_transmembrane"/>
</dbReference>
<dbReference type="STRING" id="7102.A0A2A4JJS4"/>
<dbReference type="EMBL" id="NWSH01001153">
    <property type="protein sequence ID" value="PCG72345.1"/>
    <property type="molecule type" value="Genomic_DNA"/>
</dbReference>
<reference evidence="10" key="1">
    <citation type="submission" date="2017-09" db="EMBL/GenBank/DDBJ databases">
        <title>Contemporary evolution of a Lepidopteran species, Heliothis virescens, in response to modern agricultural practices.</title>
        <authorList>
            <person name="Fritz M.L."/>
            <person name="Deyonke A.M."/>
            <person name="Papanicolaou A."/>
            <person name="Micinski S."/>
            <person name="Westbrook J."/>
            <person name="Gould F."/>
        </authorList>
    </citation>
    <scope>NUCLEOTIDE SEQUENCE [LARGE SCALE GENOMIC DNA]</scope>
    <source>
        <strain evidence="10">HvINT-</strain>
        <tissue evidence="10">Whole body</tissue>
    </source>
</reference>
<dbReference type="Pfam" id="PF00153">
    <property type="entry name" value="Mito_carr"/>
    <property type="match status" value="3"/>
</dbReference>
<dbReference type="PANTHER" id="PTHR45618">
    <property type="entry name" value="MITOCHONDRIAL DICARBOXYLATE CARRIER-RELATED"/>
    <property type="match status" value="1"/>
</dbReference>
<evidence type="ECO:0000256" key="6">
    <source>
        <dbReference type="ARBA" id="ARBA00022989"/>
    </source>
</evidence>
<protein>
    <recommendedName>
        <fullName evidence="11">Mitochondrial 2-oxoglutarate/malate carrier protein</fullName>
    </recommendedName>
</protein>
<evidence type="ECO:0000256" key="3">
    <source>
        <dbReference type="ARBA" id="ARBA00022448"/>
    </source>
</evidence>
<evidence type="ECO:0000256" key="4">
    <source>
        <dbReference type="ARBA" id="ARBA00022692"/>
    </source>
</evidence>
<evidence type="ECO:0008006" key="11">
    <source>
        <dbReference type="Google" id="ProtNLM"/>
    </source>
</evidence>
<evidence type="ECO:0000256" key="9">
    <source>
        <dbReference type="RuleBase" id="RU000488"/>
    </source>
</evidence>
<evidence type="ECO:0000256" key="8">
    <source>
        <dbReference type="PROSITE-ProRule" id="PRU00282"/>
    </source>
</evidence>
<feature type="repeat" description="Solcar" evidence="8">
    <location>
        <begin position="14"/>
        <end position="100"/>
    </location>
</feature>
<dbReference type="InterPro" id="IPR050391">
    <property type="entry name" value="Mito_Metabolite_Transporter"/>
</dbReference>
<dbReference type="Gene3D" id="1.50.40.10">
    <property type="entry name" value="Mitochondrial carrier domain"/>
    <property type="match status" value="1"/>
</dbReference>
<evidence type="ECO:0000256" key="5">
    <source>
        <dbReference type="ARBA" id="ARBA00022737"/>
    </source>
</evidence>
<evidence type="ECO:0000256" key="7">
    <source>
        <dbReference type="ARBA" id="ARBA00023136"/>
    </source>
</evidence>
<proteinExistence type="inferred from homology"/>
<feature type="repeat" description="Solcar" evidence="8">
    <location>
        <begin position="107"/>
        <end position="198"/>
    </location>
</feature>